<dbReference type="GO" id="GO:0106312">
    <property type="term" value="F:methylenetetrahydrofolate reductase (NADH) activity"/>
    <property type="evidence" value="ECO:0007669"/>
    <property type="project" value="UniProtKB-EC"/>
</dbReference>
<evidence type="ECO:0000256" key="4">
    <source>
        <dbReference type="ARBA" id="ARBA00022605"/>
    </source>
</evidence>
<gene>
    <name evidence="13" type="ORF">dsat_2737</name>
</gene>
<dbReference type="PANTHER" id="PTHR45754">
    <property type="entry name" value="METHYLENETETRAHYDROFOLATE REDUCTASE"/>
    <property type="match status" value="1"/>
</dbReference>
<comment type="caution">
    <text evidence="13">The sequence shown here is derived from an EMBL/GenBank/DDBJ whole genome shotgun (WGS) entry which is preliminary data.</text>
</comment>
<dbReference type="Gene3D" id="3.20.20.220">
    <property type="match status" value="1"/>
</dbReference>
<comment type="catalytic activity">
    <reaction evidence="11">
        <text>(6S)-5-methyl-5,6,7,8-tetrahydrofolate + NAD(+) = (6R)-5,10-methylene-5,6,7,8-tetrahydrofolate + NADH + H(+)</text>
        <dbReference type="Rhea" id="RHEA:19821"/>
        <dbReference type="ChEBI" id="CHEBI:15378"/>
        <dbReference type="ChEBI" id="CHEBI:15636"/>
        <dbReference type="ChEBI" id="CHEBI:18608"/>
        <dbReference type="ChEBI" id="CHEBI:57540"/>
        <dbReference type="ChEBI" id="CHEBI:57945"/>
        <dbReference type="EC" id="1.5.1.54"/>
    </reaction>
    <physiologicalReaction direction="right-to-left" evidence="11">
        <dbReference type="Rhea" id="RHEA:19823"/>
    </physiologicalReaction>
</comment>
<dbReference type="GO" id="GO:0071949">
    <property type="term" value="F:FAD binding"/>
    <property type="evidence" value="ECO:0007669"/>
    <property type="project" value="TreeGrafter"/>
</dbReference>
<dbReference type="UniPathway" id="UPA00193"/>
<dbReference type="RefSeq" id="WP_020886622.1">
    <property type="nucleotide sequence ID" value="NZ_ATHI01000009.1"/>
</dbReference>
<dbReference type="PATRIC" id="fig|1121439.3.peg.1141"/>
<evidence type="ECO:0000256" key="6">
    <source>
        <dbReference type="ARBA" id="ARBA00022827"/>
    </source>
</evidence>
<organism evidence="13 14">
    <name type="scientific">Alkalidesulfovibrio alkalitolerans DSM 16529</name>
    <dbReference type="NCBI Taxonomy" id="1121439"/>
    <lineage>
        <taxon>Bacteria</taxon>
        <taxon>Pseudomonadati</taxon>
        <taxon>Thermodesulfobacteriota</taxon>
        <taxon>Desulfovibrionia</taxon>
        <taxon>Desulfovibrionales</taxon>
        <taxon>Desulfovibrionaceae</taxon>
        <taxon>Alkalidesulfovibrio</taxon>
    </lineage>
</organism>
<accession>S7TD98</accession>
<evidence type="ECO:0000256" key="3">
    <source>
        <dbReference type="ARBA" id="ARBA00006743"/>
    </source>
</evidence>
<dbReference type="PANTHER" id="PTHR45754:SF3">
    <property type="entry name" value="METHYLENETETRAHYDROFOLATE REDUCTASE (NADPH)"/>
    <property type="match status" value="1"/>
</dbReference>
<dbReference type="AlphaFoldDB" id="S7TD98"/>
<keyword evidence="4" id="KW-0028">Amino-acid biosynthesis</keyword>
<comment type="similarity">
    <text evidence="3 12">Belongs to the methylenetetrahydrofolate reductase family.</text>
</comment>
<comment type="pathway">
    <text evidence="10">Amino-acid biosynthesis; L-methionine biosynthesis via de novo pathway.</text>
</comment>
<evidence type="ECO:0000313" key="13">
    <source>
        <dbReference type="EMBL" id="EPR34545.1"/>
    </source>
</evidence>
<dbReference type="OrthoDB" id="9812555at2"/>
<evidence type="ECO:0000313" key="14">
    <source>
        <dbReference type="Proteomes" id="UP000014975"/>
    </source>
</evidence>
<dbReference type="EMBL" id="ATHI01000009">
    <property type="protein sequence ID" value="EPR34545.1"/>
    <property type="molecule type" value="Genomic_DNA"/>
</dbReference>
<dbReference type="GO" id="GO:0009086">
    <property type="term" value="P:methionine biosynthetic process"/>
    <property type="evidence" value="ECO:0007669"/>
    <property type="project" value="UniProtKB-KW"/>
</dbReference>
<comment type="cofactor">
    <cofactor evidence="1 12">
        <name>FAD</name>
        <dbReference type="ChEBI" id="CHEBI:57692"/>
    </cofactor>
</comment>
<keyword evidence="8" id="KW-0520">NAD</keyword>
<evidence type="ECO:0000256" key="5">
    <source>
        <dbReference type="ARBA" id="ARBA00022630"/>
    </source>
</evidence>
<keyword evidence="5 12" id="KW-0285">Flavoprotein</keyword>
<dbReference type="InterPro" id="IPR004620">
    <property type="entry name" value="MTHF_reductase_bac"/>
</dbReference>
<dbReference type="InterPro" id="IPR003171">
    <property type="entry name" value="Mehydrof_redctse-like"/>
</dbReference>
<dbReference type="GO" id="GO:0035999">
    <property type="term" value="P:tetrahydrofolate interconversion"/>
    <property type="evidence" value="ECO:0007669"/>
    <property type="project" value="UniProtKB-UniPathway"/>
</dbReference>
<keyword evidence="9" id="KW-0486">Methionine biosynthesis</keyword>
<dbReference type="SUPFAM" id="SSF51730">
    <property type="entry name" value="FAD-linked oxidoreductase"/>
    <property type="match status" value="1"/>
</dbReference>
<evidence type="ECO:0000256" key="11">
    <source>
        <dbReference type="ARBA" id="ARBA00048628"/>
    </source>
</evidence>
<evidence type="ECO:0000256" key="2">
    <source>
        <dbReference type="ARBA" id="ARBA00004777"/>
    </source>
</evidence>
<dbReference type="InterPro" id="IPR029041">
    <property type="entry name" value="FAD-linked_oxidoreductase-like"/>
</dbReference>
<dbReference type="CDD" id="cd00537">
    <property type="entry name" value="MTHFR"/>
    <property type="match status" value="1"/>
</dbReference>
<comment type="pathway">
    <text evidence="2 12">One-carbon metabolism; tetrahydrofolate interconversion.</text>
</comment>
<name>S7TD98_9BACT</name>
<evidence type="ECO:0000256" key="8">
    <source>
        <dbReference type="ARBA" id="ARBA00023027"/>
    </source>
</evidence>
<evidence type="ECO:0000256" key="10">
    <source>
        <dbReference type="ARBA" id="ARBA00034478"/>
    </source>
</evidence>
<dbReference type="STRING" id="1121439.dsat_2737"/>
<dbReference type="Pfam" id="PF02219">
    <property type="entry name" value="MTHFR"/>
    <property type="match status" value="1"/>
</dbReference>
<reference evidence="13 14" key="1">
    <citation type="journal article" date="2013" name="Genome Announc.">
        <title>Draft genome sequences for three mercury-methylating, sulfate-reducing bacteria.</title>
        <authorList>
            <person name="Brown S.D."/>
            <person name="Hurt R.A.Jr."/>
            <person name="Gilmour C.C."/>
            <person name="Elias D.A."/>
        </authorList>
    </citation>
    <scope>NUCLEOTIDE SEQUENCE [LARGE SCALE GENOMIC DNA]</scope>
    <source>
        <strain evidence="13 14">DSM 16529</strain>
    </source>
</reference>
<evidence type="ECO:0000256" key="7">
    <source>
        <dbReference type="ARBA" id="ARBA00023002"/>
    </source>
</evidence>
<keyword evidence="7 12" id="KW-0560">Oxidoreductase</keyword>
<protein>
    <recommendedName>
        <fullName evidence="12">Methylenetetrahydrofolate reductase</fullName>
        <ecNumber evidence="12">1.5.1.54</ecNumber>
    </recommendedName>
</protein>
<keyword evidence="6 12" id="KW-0274">FAD</keyword>
<evidence type="ECO:0000256" key="9">
    <source>
        <dbReference type="ARBA" id="ARBA00023167"/>
    </source>
</evidence>
<keyword evidence="14" id="KW-1185">Reference proteome</keyword>
<dbReference type="EC" id="1.5.1.54" evidence="12"/>
<dbReference type="eggNOG" id="COG0685">
    <property type="taxonomic scope" value="Bacteria"/>
</dbReference>
<evidence type="ECO:0000256" key="12">
    <source>
        <dbReference type="RuleBase" id="RU003862"/>
    </source>
</evidence>
<dbReference type="GO" id="GO:0005829">
    <property type="term" value="C:cytosol"/>
    <property type="evidence" value="ECO:0007669"/>
    <property type="project" value="InterPro"/>
</dbReference>
<dbReference type="Proteomes" id="UP000014975">
    <property type="component" value="Unassembled WGS sequence"/>
</dbReference>
<evidence type="ECO:0000256" key="1">
    <source>
        <dbReference type="ARBA" id="ARBA00001974"/>
    </source>
</evidence>
<dbReference type="NCBIfam" id="TIGR00676">
    <property type="entry name" value="fadh2"/>
    <property type="match status" value="1"/>
</dbReference>
<proteinExistence type="inferred from homology"/>
<sequence length="290" mass="31870">MRICDLIAQKTPFVSLEFYPPKEREQWGAFFEEAEKLKAVDPLFVSVTYGAGGGTQDNTLEIAARLKNETGFEPLVHLTTVGATEERIAAYLRDLKTSGIENILALRGDPPRGMCDFKPDNERFQHASDLVSFMRAGFPEFCVGVAGYPQPHPQSPTVAEDLAWTKFKIEQGAQFIVTQLFFDVRQYVDFVGRLKAMNVDVPVIPGILPIMSLGSIRFILSLCGASIPGKFYLELEEADKKGGAAAVSEIGLRFAIDQCRQLLDAGAPGVHLYTLNKADACLHIAGELNI</sequence>